<dbReference type="OrthoDB" id="591320at2759"/>
<reference evidence="2" key="3">
    <citation type="submission" date="2018-08" db="UniProtKB">
        <authorList>
            <consortium name="EnsemblPlants"/>
        </authorList>
    </citation>
    <scope>IDENTIFICATION</scope>
    <source>
        <strain evidence="2">cv. Bd21</strain>
    </source>
</reference>
<dbReference type="FunCoup" id="A0A0Q3JFF0">
    <property type="interactions" value="664"/>
</dbReference>
<sequence length="328" mass="37085">MNRRFVNLVMKNYADCFYSLRRIDPYNIFFYGSAKAALEAADEAVKKKEYFPAMQTLQLPSPCMNFAAATPGGNLTMFALLSHRGTSEGRIVYGKSDGEAELYDADKNIHNSLGRLNDPKGIDPVCLPVVHPDDPDQSIMYVLDRYPEEREVGRAVNRCFEVLESVPKEAAALVDGNGYSTIYISASSGIGTYSFETARRDCSQRLGWRRTEEWSRVGPWQLPFVGSAQYVPDFNRWFGFTLQAPPPQVWPDVIPPQGKEWLVVYIKLLDLGNGKFLIAKTFEEGPYSREFTVLTGIEMMKAGGQSLQMVKHKCARFDFDHESIDWVL</sequence>
<dbReference type="PANTHER" id="PTHR33085">
    <property type="entry name" value="OS12G0113100 PROTEIN-RELATED"/>
    <property type="match status" value="1"/>
</dbReference>
<dbReference type="EMBL" id="CM000881">
    <property type="protein sequence ID" value="KQK11212.1"/>
    <property type="molecule type" value="Genomic_DNA"/>
</dbReference>
<dbReference type="InParanoid" id="A0A0Q3JFF0"/>
<reference evidence="1" key="2">
    <citation type="submission" date="2017-06" db="EMBL/GenBank/DDBJ databases">
        <title>WGS assembly of Brachypodium distachyon.</title>
        <authorList>
            <consortium name="The International Brachypodium Initiative"/>
            <person name="Lucas S."/>
            <person name="Harmon-Smith M."/>
            <person name="Lail K."/>
            <person name="Tice H."/>
            <person name="Grimwood J."/>
            <person name="Bruce D."/>
            <person name="Barry K."/>
            <person name="Shu S."/>
            <person name="Lindquist E."/>
            <person name="Wang M."/>
            <person name="Pitluck S."/>
            <person name="Vogel J.P."/>
            <person name="Garvin D.F."/>
            <person name="Mockler T.C."/>
            <person name="Schmutz J."/>
            <person name="Rokhsar D."/>
            <person name="Bevan M.W."/>
        </authorList>
    </citation>
    <scope>NUCLEOTIDE SEQUENCE</scope>
    <source>
        <strain evidence="1">Bd21</strain>
    </source>
</reference>
<accession>A0A0Q3JFF0</accession>
<reference evidence="1 2" key="1">
    <citation type="journal article" date="2010" name="Nature">
        <title>Genome sequencing and analysis of the model grass Brachypodium distachyon.</title>
        <authorList>
            <consortium name="International Brachypodium Initiative"/>
        </authorList>
    </citation>
    <scope>NUCLEOTIDE SEQUENCE [LARGE SCALE GENOMIC DNA]</scope>
    <source>
        <strain evidence="1 2">Bd21</strain>
    </source>
</reference>
<dbReference type="EnsemblPlants" id="KQK11212">
    <property type="protein sequence ID" value="KQK11212"/>
    <property type="gene ID" value="BRADI_2g58806v3"/>
</dbReference>
<dbReference type="ExpressionAtlas" id="A0A0Q3JFF0">
    <property type="expression patterns" value="baseline and differential"/>
</dbReference>
<dbReference type="AlphaFoldDB" id="A0A0Q3JFF0"/>
<dbReference type="Gramene" id="KQK11212">
    <property type="protein sequence ID" value="KQK11212"/>
    <property type="gene ID" value="BRADI_2g58806v3"/>
</dbReference>
<name>A0A0Q3JFF0_BRADI</name>
<evidence type="ECO:0000313" key="3">
    <source>
        <dbReference type="Proteomes" id="UP000008810"/>
    </source>
</evidence>
<dbReference type="InterPro" id="IPR012871">
    <property type="entry name" value="DUF1668_ORYSA"/>
</dbReference>
<organism evidence="1">
    <name type="scientific">Brachypodium distachyon</name>
    <name type="common">Purple false brome</name>
    <name type="synonym">Trachynia distachya</name>
    <dbReference type="NCBI Taxonomy" id="15368"/>
    <lineage>
        <taxon>Eukaryota</taxon>
        <taxon>Viridiplantae</taxon>
        <taxon>Streptophyta</taxon>
        <taxon>Embryophyta</taxon>
        <taxon>Tracheophyta</taxon>
        <taxon>Spermatophyta</taxon>
        <taxon>Magnoliopsida</taxon>
        <taxon>Liliopsida</taxon>
        <taxon>Poales</taxon>
        <taxon>Poaceae</taxon>
        <taxon>BOP clade</taxon>
        <taxon>Pooideae</taxon>
        <taxon>Stipodae</taxon>
        <taxon>Brachypodieae</taxon>
        <taxon>Brachypodium</taxon>
    </lineage>
</organism>
<dbReference type="Pfam" id="PF07893">
    <property type="entry name" value="DUF1668"/>
    <property type="match status" value="2"/>
</dbReference>
<dbReference type="PANTHER" id="PTHR33085:SF119">
    <property type="entry name" value="DUF1618 DOMAIN-CONTAINING PROTEIN"/>
    <property type="match status" value="1"/>
</dbReference>
<keyword evidence="3" id="KW-1185">Reference proteome</keyword>
<protein>
    <submittedName>
        <fullName evidence="1 2">Uncharacterized protein</fullName>
    </submittedName>
</protein>
<dbReference type="Proteomes" id="UP000008810">
    <property type="component" value="Chromosome 2"/>
</dbReference>
<gene>
    <name evidence="1" type="ORF">BRADI_2g58806v3</name>
</gene>
<evidence type="ECO:0000313" key="1">
    <source>
        <dbReference type="EMBL" id="KQK11212.1"/>
    </source>
</evidence>
<proteinExistence type="predicted"/>
<evidence type="ECO:0000313" key="2">
    <source>
        <dbReference type="EnsemblPlants" id="KQK11212"/>
    </source>
</evidence>